<dbReference type="SUPFAM" id="SSF81321">
    <property type="entry name" value="Family A G protein-coupled receptor-like"/>
    <property type="match status" value="1"/>
</dbReference>
<evidence type="ECO:0000256" key="6">
    <source>
        <dbReference type="ARBA" id="ARBA00023170"/>
    </source>
</evidence>
<feature type="transmembrane region" description="Helical" evidence="8">
    <location>
        <begin position="253"/>
        <end position="272"/>
    </location>
</feature>
<accession>A0A504YP26</accession>
<feature type="transmembrane region" description="Helical" evidence="8">
    <location>
        <begin position="215"/>
        <end position="241"/>
    </location>
</feature>
<dbReference type="AlphaFoldDB" id="A0A504YP26"/>
<feature type="transmembrane region" description="Helical" evidence="8">
    <location>
        <begin position="174"/>
        <end position="203"/>
    </location>
</feature>
<feature type="domain" description="G-protein coupled receptors family 1 profile" evidence="9">
    <location>
        <begin position="149"/>
        <end position="349"/>
    </location>
</feature>
<evidence type="ECO:0000256" key="2">
    <source>
        <dbReference type="ARBA" id="ARBA00022692"/>
    </source>
</evidence>
<reference evidence="10 11" key="1">
    <citation type="submission" date="2019-04" db="EMBL/GenBank/DDBJ databases">
        <title>Annotation for the trematode Fasciola gigantica.</title>
        <authorList>
            <person name="Choi Y.-J."/>
        </authorList>
    </citation>
    <scope>NUCLEOTIDE SEQUENCE [LARGE SCALE GENOMIC DNA]</scope>
    <source>
        <strain evidence="10">Uganda_cow_1</strain>
    </source>
</reference>
<dbReference type="PROSITE" id="PS50262">
    <property type="entry name" value="G_PROTEIN_RECEP_F1_2"/>
    <property type="match status" value="1"/>
</dbReference>
<keyword evidence="4" id="KW-0297">G-protein coupled receptor</keyword>
<sequence length="349" mass="40098">MNENVSETLECATDYAQAFTTWEVALLTTLNLTLVVTAVVGNSIVCVLLRFRYMRVFRYIKHWCSSRDGQQAIQVYRESSPHELWADEYPSSQHECSCGKPYSPTQPAVMGSRYVVFTAGRKLPIAYAGRKDEANILNPTVTHRHSSQKHHTRIRLFRRHPRMGPKSSSITSMFLFNLSVADFLMALLIIPIHVTVEIIYLSWPLGYTMCKLSSYLQGISVFVSALTHVVISWDRVVLIYFPLRPRMTQRNAVTLIIAVWILACIIPFPMLVVNQLQEENYSTQCMEDWTVLFPNLVVNRTTIPPQFLFELEFWKGANIIVDISFAYSVLLMILQYFLPLESSVERTLL</sequence>
<proteinExistence type="predicted"/>
<evidence type="ECO:0000256" key="3">
    <source>
        <dbReference type="ARBA" id="ARBA00022989"/>
    </source>
</evidence>
<keyword evidence="2 8" id="KW-0812">Transmembrane</keyword>
<dbReference type="GO" id="GO:0016020">
    <property type="term" value="C:membrane"/>
    <property type="evidence" value="ECO:0007669"/>
    <property type="project" value="UniProtKB-SubCell"/>
</dbReference>
<dbReference type="PRINTS" id="PR00237">
    <property type="entry name" value="GPCRRHODOPSN"/>
</dbReference>
<name>A0A504YP26_FASGI</name>
<dbReference type="EMBL" id="SUNJ01007492">
    <property type="protein sequence ID" value="TPP61956.1"/>
    <property type="molecule type" value="Genomic_DNA"/>
</dbReference>
<dbReference type="Pfam" id="PF00001">
    <property type="entry name" value="7tm_1"/>
    <property type="match status" value="1"/>
</dbReference>
<dbReference type="Proteomes" id="UP000316759">
    <property type="component" value="Unassembled WGS sequence"/>
</dbReference>
<evidence type="ECO:0000256" key="7">
    <source>
        <dbReference type="ARBA" id="ARBA00023224"/>
    </source>
</evidence>
<gene>
    <name evidence="10" type="ORF">FGIG_10400</name>
</gene>
<feature type="transmembrane region" description="Helical" evidence="8">
    <location>
        <begin position="32"/>
        <end position="51"/>
    </location>
</feature>
<dbReference type="OrthoDB" id="10053194at2759"/>
<evidence type="ECO:0000259" key="9">
    <source>
        <dbReference type="PROSITE" id="PS50262"/>
    </source>
</evidence>
<keyword evidence="11" id="KW-1185">Reference proteome</keyword>
<dbReference type="InterPro" id="IPR000276">
    <property type="entry name" value="GPCR_Rhodpsn"/>
</dbReference>
<evidence type="ECO:0000256" key="1">
    <source>
        <dbReference type="ARBA" id="ARBA00004141"/>
    </source>
</evidence>
<evidence type="ECO:0000256" key="4">
    <source>
        <dbReference type="ARBA" id="ARBA00023040"/>
    </source>
</evidence>
<dbReference type="Gene3D" id="1.20.1070.10">
    <property type="entry name" value="Rhodopsin 7-helix transmembrane proteins"/>
    <property type="match status" value="1"/>
</dbReference>
<comment type="caution">
    <text evidence="10">The sequence shown here is derived from an EMBL/GenBank/DDBJ whole genome shotgun (WGS) entry which is preliminary data.</text>
</comment>
<organism evidence="10 11">
    <name type="scientific">Fasciola gigantica</name>
    <name type="common">Giant liver fluke</name>
    <dbReference type="NCBI Taxonomy" id="46835"/>
    <lineage>
        <taxon>Eukaryota</taxon>
        <taxon>Metazoa</taxon>
        <taxon>Spiralia</taxon>
        <taxon>Lophotrochozoa</taxon>
        <taxon>Platyhelminthes</taxon>
        <taxon>Trematoda</taxon>
        <taxon>Digenea</taxon>
        <taxon>Plagiorchiida</taxon>
        <taxon>Echinostomata</taxon>
        <taxon>Echinostomatoidea</taxon>
        <taxon>Fasciolidae</taxon>
        <taxon>Fasciola</taxon>
    </lineage>
</organism>
<dbReference type="InterPro" id="IPR017452">
    <property type="entry name" value="GPCR_Rhodpsn_7TM"/>
</dbReference>
<evidence type="ECO:0000313" key="10">
    <source>
        <dbReference type="EMBL" id="TPP61956.1"/>
    </source>
</evidence>
<evidence type="ECO:0000256" key="5">
    <source>
        <dbReference type="ARBA" id="ARBA00023136"/>
    </source>
</evidence>
<comment type="subcellular location">
    <subcellularLocation>
        <location evidence="1">Membrane</location>
        <topology evidence="1">Multi-pass membrane protein</topology>
    </subcellularLocation>
</comment>
<dbReference type="GO" id="GO:0004930">
    <property type="term" value="F:G protein-coupled receptor activity"/>
    <property type="evidence" value="ECO:0007669"/>
    <property type="project" value="UniProtKB-KW"/>
</dbReference>
<keyword evidence="3 8" id="KW-1133">Transmembrane helix</keyword>
<feature type="transmembrane region" description="Helical" evidence="8">
    <location>
        <begin position="319"/>
        <end position="338"/>
    </location>
</feature>
<keyword evidence="6 10" id="KW-0675">Receptor</keyword>
<evidence type="ECO:0000313" key="11">
    <source>
        <dbReference type="Proteomes" id="UP000316759"/>
    </source>
</evidence>
<dbReference type="PANTHER" id="PTHR24238">
    <property type="entry name" value="G-PROTEIN COUPLED RECEPTOR"/>
    <property type="match status" value="1"/>
</dbReference>
<keyword evidence="7" id="KW-0807">Transducer</keyword>
<protein>
    <submittedName>
        <fullName evidence="10">Neuropeptide Y receptor</fullName>
    </submittedName>
</protein>
<evidence type="ECO:0000256" key="8">
    <source>
        <dbReference type="SAM" id="Phobius"/>
    </source>
</evidence>
<keyword evidence="5 8" id="KW-0472">Membrane</keyword>
<dbReference type="STRING" id="46835.A0A504YP26"/>